<sequence>MYHSIDCSDPVPIPPPLIKPLTRTPSPSPPIAKAKTSFAPATGLGGRKTPSGSSPSHYTPPPSVNKSTEPHIHPSHRAPTFQLNDGPIELLQTPSLISPTSSGLCSEPEIDIATPASIPPRD</sequence>
<feature type="compositionally biased region" description="Polar residues" evidence="1">
    <location>
        <begin position="92"/>
        <end position="104"/>
    </location>
</feature>
<reference evidence="2 3" key="1">
    <citation type="submission" date="2019-04" db="EMBL/GenBank/DDBJ databases">
        <title>Comparative genomics and transcriptomics to analyze fruiting body development in filamentous ascomycetes.</title>
        <authorList>
            <consortium name="DOE Joint Genome Institute"/>
            <person name="Lutkenhaus R."/>
            <person name="Traeger S."/>
            <person name="Breuer J."/>
            <person name="Kuo A."/>
            <person name="Lipzen A."/>
            <person name="Pangilinan J."/>
            <person name="Dilworth D."/>
            <person name="Sandor L."/>
            <person name="Poggeler S."/>
            <person name="Barry K."/>
            <person name="Grigoriev I.V."/>
            <person name="Nowrousian M."/>
        </authorList>
    </citation>
    <scope>NUCLEOTIDE SEQUENCE [LARGE SCALE GENOMIC DNA]</scope>
    <source>
        <strain evidence="2 3">CBS 389.68</strain>
    </source>
</reference>
<keyword evidence="3" id="KW-1185">Reference proteome</keyword>
<protein>
    <submittedName>
        <fullName evidence="2">Uncharacterized protein</fullName>
    </submittedName>
</protein>
<name>A0A4S2MTH3_9PEZI</name>
<dbReference type="AlphaFoldDB" id="A0A4S2MTH3"/>
<organism evidence="2 3">
    <name type="scientific">Ascodesmis nigricans</name>
    <dbReference type="NCBI Taxonomy" id="341454"/>
    <lineage>
        <taxon>Eukaryota</taxon>
        <taxon>Fungi</taxon>
        <taxon>Dikarya</taxon>
        <taxon>Ascomycota</taxon>
        <taxon>Pezizomycotina</taxon>
        <taxon>Pezizomycetes</taxon>
        <taxon>Pezizales</taxon>
        <taxon>Ascodesmidaceae</taxon>
        <taxon>Ascodesmis</taxon>
    </lineage>
</organism>
<feature type="region of interest" description="Disordered" evidence="1">
    <location>
        <begin position="1"/>
        <end position="122"/>
    </location>
</feature>
<dbReference type="InParanoid" id="A0A4S2MTH3"/>
<evidence type="ECO:0000256" key="1">
    <source>
        <dbReference type="SAM" id="MobiDB-lite"/>
    </source>
</evidence>
<evidence type="ECO:0000313" key="3">
    <source>
        <dbReference type="Proteomes" id="UP000298138"/>
    </source>
</evidence>
<proteinExistence type="predicted"/>
<gene>
    <name evidence="2" type="ORF">EX30DRAFT_350031</name>
</gene>
<dbReference type="Proteomes" id="UP000298138">
    <property type="component" value="Unassembled WGS sequence"/>
</dbReference>
<dbReference type="EMBL" id="ML220129">
    <property type="protein sequence ID" value="TGZ79819.1"/>
    <property type="molecule type" value="Genomic_DNA"/>
</dbReference>
<accession>A0A4S2MTH3</accession>
<evidence type="ECO:0000313" key="2">
    <source>
        <dbReference type="EMBL" id="TGZ79819.1"/>
    </source>
</evidence>